<dbReference type="Proteomes" id="UP001628220">
    <property type="component" value="Unassembled WGS sequence"/>
</dbReference>
<gene>
    <name evidence="2" type="ORF">Tsumi_04450</name>
</gene>
<dbReference type="Pfam" id="PF02470">
    <property type="entry name" value="MlaD"/>
    <property type="match status" value="1"/>
</dbReference>
<accession>A0ABQ0E0V5</accession>
<dbReference type="InterPro" id="IPR003399">
    <property type="entry name" value="Mce/MlaD"/>
</dbReference>
<dbReference type="PANTHER" id="PTHR33371">
    <property type="entry name" value="INTERMEMBRANE PHOSPHOLIPID TRANSPORT SYSTEM BINDING PROTEIN MLAD-RELATED"/>
    <property type="match status" value="1"/>
</dbReference>
<protein>
    <submittedName>
        <fullName evidence="2">MlaD family protein</fullName>
    </submittedName>
</protein>
<dbReference type="EMBL" id="BAAFSF010000001">
    <property type="protein sequence ID" value="GAB1251341.1"/>
    <property type="molecule type" value="Genomic_DNA"/>
</dbReference>
<reference evidence="2 3" key="1">
    <citation type="journal article" date="2025" name="Int. J. Syst. Evol. Microbiol.">
        <title>Desulfovibrio falkowii sp. nov., Porphyromonas miyakawae sp. nov., Mediterraneibacter flintii sp. nov. and Owariibacterium komagatae gen. nov., sp. nov., isolated from human faeces.</title>
        <authorList>
            <person name="Hamaguchi T."/>
            <person name="Ohara M."/>
            <person name="Hisatomi A."/>
            <person name="Sekiguchi K."/>
            <person name="Takeda J.I."/>
            <person name="Ueyama J."/>
            <person name="Ito M."/>
            <person name="Nishiwaki H."/>
            <person name="Ogi T."/>
            <person name="Hirayama M."/>
            <person name="Ohkuma M."/>
            <person name="Sakamoto M."/>
            <person name="Ohno K."/>
        </authorList>
    </citation>
    <scope>NUCLEOTIDE SEQUENCE [LARGE SCALE GENOMIC DNA]</scope>
    <source>
        <strain evidence="2 3">13CB11C</strain>
    </source>
</reference>
<feature type="domain" description="Mce/MlaD" evidence="1">
    <location>
        <begin position="3"/>
        <end position="62"/>
    </location>
</feature>
<proteinExistence type="predicted"/>
<sequence>MSIASPIYINGYKVGTVQDMIFDMDDGGTTTLKLSIKKKHRLPQDTRAVIHQSLLGGAQIDLYLGKDQRILESGDTLRPAPKEIDPMEVITDNVLPYVEALLPKIDSILTAWNIISNDPSIKTTMTKVQEASERANIAIAKLDRIVGELHEVVQTDVPRITSNLSASTEHLSNFSVKLDSVNLVTITDNLEQTSSELKTLVNKINEGDGSLSKVLNDQELYRRVDSLVNSADLLINDIKAHPKKYLKISIF</sequence>
<keyword evidence="3" id="KW-1185">Reference proteome</keyword>
<dbReference type="PANTHER" id="PTHR33371:SF4">
    <property type="entry name" value="INTERMEMBRANE PHOSPHOLIPID TRANSPORT SYSTEM BINDING PROTEIN MLAD"/>
    <property type="match status" value="1"/>
</dbReference>
<evidence type="ECO:0000313" key="2">
    <source>
        <dbReference type="EMBL" id="GAB1251341.1"/>
    </source>
</evidence>
<name>A0ABQ0E0V5_9PORP</name>
<comment type="caution">
    <text evidence="2">The sequence shown here is derived from an EMBL/GenBank/DDBJ whole genome shotgun (WGS) entry which is preliminary data.</text>
</comment>
<organism evidence="2 3">
    <name type="scientific">Porphyromonas miyakawae</name>
    <dbReference type="NCBI Taxonomy" id="3137470"/>
    <lineage>
        <taxon>Bacteria</taxon>
        <taxon>Pseudomonadati</taxon>
        <taxon>Bacteroidota</taxon>
        <taxon>Bacteroidia</taxon>
        <taxon>Bacteroidales</taxon>
        <taxon>Porphyromonadaceae</taxon>
        <taxon>Porphyromonas</taxon>
    </lineage>
</organism>
<evidence type="ECO:0000259" key="1">
    <source>
        <dbReference type="Pfam" id="PF02470"/>
    </source>
</evidence>
<evidence type="ECO:0000313" key="3">
    <source>
        <dbReference type="Proteomes" id="UP001628220"/>
    </source>
</evidence>
<dbReference type="InterPro" id="IPR052336">
    <property type="entry name" value="MlaD_Phospholipid_Transporter"/>
</dbReference>